<dbReference type="NCBIfam" id="TIGR01728">
    <property type="entry name" value="SsuA_fam"/>
    <property type="match status" value="1"/>
</dbReference>
<dbReference type="PANTHER" id="PTHR30024:SF47">
    <property type="entry name" value="TAURINE-BINDING PERIPLASMIC PROTEIN"/>
    <property type="match status" value="1"/>
</dbReference>
<dbReference type="SUPFAM" id="SSF53850">
    <property type="entry name" value="Periplasmic binding protein-like II"/>
    <property type="match status" value="1"/>
</dbReference>
<evidence type="ECO:0000256" key="8">
    <source>
        <dbReference type="ARBA" id="ARBA00023136"/>
    </source>
</evidence>
<evidence type="ECO:0000313" key="10">
    <source>
        <dbReference type="EMBL" id="UUI73899.1"/>
    </source>
</evidence>
<dbReference type="RefSeq" id="WP_227569228.1">
    <property type="nucleotide sequence ID" value="NZ_CP101988.1"/>
</dbReference>
<organism evidence="10 11">
    <name type="scientific">Cellulomonas chengniuliangii</name>
    <dbReference type="NCBI Taxonomy" id="2968084"/>
    <lineage>
        <taxon>Bacteria</taxon>
        <taxon>Bacillati</taxon>
        <taxon>Actinomycetota</taxon>
        <taxon>Actinomycetes</taxon>
        <taxon>Micrococcales</taxon>
        <taxon>Cellulomonadaceae</taxon>
        <taxon>Cellulomonas</taxon>
    </lineage>
</organism>
<keyword evidence="11" id="KW-1185">Reference proteome</keyword>
<protein>
    <submittedName>
        <fullName evidence="10">ABC transporter substrate-binding protein</fullName>
    </submittedName>
</protein>
<dbReference type="InterPro" id="IPR044527">
    <property type="entry name" value="NrtA/CpmA_ABC-bd_dom"/>
</dbReference>
<feature type="signal peptide" evidence="9">
    <location>
        <begin position="1"/>
        <end position="28"/>
    </location>
</feature>
<dbReference type="PANTHER" id="PTHR30024">
    <property type="entry name" value="ALIPHATIC SULFONATES-BINDING PROTEIN-RELATED"/>
    <property type="match status" value="1"/>
</dbReference>
<accession>A0ABY5KW49</accession>
<keyword evidence="5" id="KW-1003">Cell membrane</keyword>
<evidence type="ECO:0000313" key="11">
    <source>
        <dbReference type="Proteomes" id="UP001316189"/>
    </source>
</evidence>
<evidence type="ECO:0000256" key="2">
    <source>
        <dbReference type="ARBA" id="ARBA00004533"/>
    </source>
</evidence>
<name>A0ABY5KW49_9CELL</name>
<dbReference type="Pfam" id="PF13379">
    <property type="entry name" value="NMT1_2"/>
    <property type="match status" value="1"/>
</dbReference>
<dbReference type="EMBL" id="CP101988">
    <property type="protein sequence ID" value="UUI73899.1"/>
    <property type="molecule type" value="Genomic_DNA"/>
</dbReference>
<feature type="chain" id="PRO_5047312197" evidence="9">
    <location>
        <begin position="29"/>
        <end position="367"/>
    </location>
</feature>
<dbReference type="Gene3D" id="3.40.190.10">
    <property type="entry name" value="Periplasmic binding protein-like II"/>
    <property type="match status" value="2"/>
</dbReference>
<comment type="similarity">
    <text evidence="3">Belongs to the bacterial solute-binding protein SsuA/TauA family.</text>
</comment>
<evidence type="ECO:0000256" key="7">
    <source>
        <dbReference type="ARBA" id="ARBA00022729"/>
    </source>
</evidence>
<evidence type="ECO:0000256" key="1">
    <source>
        <dbReference type="ARBA" id="ARBA00004418"/>
    </source>
</evidence>
<comment type="subcellular location">
    <subcellularLocation>
        <location evidence="2">Cell inner membrane</location>
    </subcellularLocation>
    <subcellularLocation>
        <location evidence="1">Periplasm</location>
    </subcellularLocation>
</comment>
<proteinExistence type="inferred from homology"/>
<keyword evidence="6" id="KW-0997">Cell inner membrane</keyword>
<evidence type="ECO:0000256" key="5">
    <source>
        <dbReference type="ARBA" id="ARBA00022475"/>
    </source>
</evidence>
<dbReference type="CDD" id="cd13553">
    <property type="entry name" value="PBP2_NrtA_CpmA_like"/>
    <property type="match status" value="1"/>
</dbReference>
<gene>
    <name evidence="10" type="ORF">NP064_08550</name>
</gene>
<keyword evidence="7 9" id="KW-0732">Signal</keyword>
<evidence type="ECO:0000256" key="3">
    <source>
        <dbReference type="ARBA" id="ARBA00010742"/>
    </source>
</evidence>
<dbReference type="Proteomes" id="UP001316189">
    <property type="component" value="Chromosome"/>
</dbReference>
<evidence type="ECO:0000256" key="6">
    <source>
        <dbReference type="ARBA" id="ARBA00022519"/>
    </source>
</evidence>
<keyword evidence="4" id="KW-0813">Transport</keyword>
<evidence type="ECO:0000256" key="4">
    <source>
        <dbReference type="ARBA" id="ARBA00022448"/>
    </source>
</evidence>
<sequence length="367" mass="37892">MPTTPHARTRARRAALSTLLIASAAVLAACAALDTPRAQEVDAGASGEAAELRLGYFANITHAIPLIGVADGTYADALGETTLTTEIFNAGPAAVEALFADGLDATYIGPNPAINAFAKSDGEAVRIIAGATSGGAQLVVRDGITSVEDLRGATLATPQVGNTQDVALRAWLLDNGLRTSVTGGDNDVLIAPQENAQTLDLFRQGALDGAWLPEPWASRLVVEGGGNVLLDEKELWPGGDFVTTHLIVRTEFLAQYPETVARLLEAHVATGEWIAAHDQEAAQAANSAIEGLTSKKLGDDVLLRAWSNLRSTNDPVAGSLQTSADHAAETGVSDKVDLSGIYELGPLNAVLAARGHAPVSAAGLGSE</sequence>
<evidence type="ECO:0000256" key="9">
    <source>
        <dbReference type="SAM" id="SignalP"/>
    </source>
</evidence>
<keyword evidence="8" id="KW-0472">Membrane</keyword>
<dbReference type="InterPro" id="IPR010067">
    <property type="entry name" value="ABC_SsuA_sub-bd"/>
</dbReference>
<reference evidence="10 11" key="1">
    <citation type="submission" date="2022-07" db="EMBL/GenBank/DDBJ databases">
        <title>Novel species in genus cellulomonas.</title>
        <authorList>
            <person name="Ye L."/>
        </authorList>
    </citation>
    <scope>NUCLEOTIDE SEQUENCE [LARGE SCALE GENOMIC DNA]</scope>
    <source>
        <strain evidence="11">zg-Y338</strain>
    </source>
</reference>